<protein>
    <recommendedName>
        <fullName evidence="1">F-box associated beta-propeller type 1 domain-containing protein</fullName>
    </recommendedName>
</protein>
<dbReference type="AlphaFoldDB" id="A0A087HSK0"/>
<evidence type="ECO:0000313" key="2">
    <source>
        <dbReference type="EMBL" id="KFK45102.1"/>
    </source>
</evidence>
<dbReference type="OMA" id="YENDMST"/>
<dbReference type="InterPro" id="IPR050796">
    <property type="entry name" value="SCF_F-box_component"/>
</dbReference>
<name>A0A087HSK0_ARAAL</name>
<dbReference type="PANTHER" id="PTHR31672">
    <property type="entry name" value="BNACNNG10540D PROTEIN"/>
    <property type="match status" value="1"/>
</dbReference>
<dbReference type="EMBL" id="CM002869">
    <property type="protein sequence ID" value="KFK45102.1"/>
    <property type="molecule type" value="Genomic_DNA"/>
</dbReference>
<dbReference type="Pfam" id="PF07734">
    <property type="entry name" value="FBA_1"/>
    <property type="match status" value="1"/>
</dbReference>
<feature type="domain" description="F-box associated beta-propeller type 1" evidence="1">
    <location>
        <begin position="50"/>
        <end position="256"/>
    </location>
</feature>
<dbReference type="Gramene" id="KFK45102">
    <property type="protein sequence ID" value="KFK45102"/>
    <property type="gene ID" value="AALP_AA1G344300"/>
</dbReference>
<dbReference type="InterPro" id="IPR006527">
    <property type="entry name" value="F-box-assoc_dom_typ1"/>
</dbReference>
<evidence type="ECO:0000259" key="1">
    <source>
        <dbReference type="Pfam" id="PF07734"/>
    </source>
</evidence>
<keyword evidence="3" id="KW-1185">Reference proteome</keyword>
<proteinExistence type="predicted"/>
<reference evidence="3" key="1">
    <citation type="journal article" date="2015" name="Nat. Plants">
        <title>Genome expansion of Arabis alpina linked with retrotransposition and reduced symmetric DNA methylation.</title>
        <authorList>
            <person name="Willing E.M."/>
            <person name="Rawat V."/>
            <person name="Mandakova T."/>
            <person name="Maumus F."/>
            <person name="James G.V."/>
            <person name="Nordstroem K.J."/>
            <person name="Becker C."/>
            <person name="Warthmann N."/>
            <person name="Chica C."/>
            <person name="Szarzynska B."/>
            <person name="Zytnicki M."/>
            <person name="Albani M.C."/>
            <person name="Kiefer C."/>
            <person name="Bergonzi S."/>
            <person name="Castaings L."/>
            <person name="Mateos J.L."/>
            <person name="Berns M.C."/>
            <person name="Bujdoso N."/>
            <person name="Piofczyk T."/>
            <person name="de Lorenzo L."/>
            <person name="Barrero-Sicilia C."/>
            <person name="Mateos I."/>
            <person name="Piednoel M."/>
            <person name="Hagmann J."/>
            <person name="Chen-Min-Tao R."/>
            <person name="Iglesias-Fernandez R."/>
            <person name="Schuster S.C."/>
            <person name="Alonso-Blanco C."/>
            <person name="Roudier F."/>
            <person name="Carbonero P."/>
            <person name="Paz-Ares J."/>
            <person name="Davis S.J."/>
            <person name="Pecinka A."/>
            <person name="Quesneville H."/>
            <person name="Colot V."/>
            <person name="Lysak M.A."/>
            <person name="Weigel D."/>
            <person name="Coupland G."/>
            <person name="Schneeberger K."/>
        </authorList>
    </citation>
    <scope>NUCLEOTIDE SEQUENCE [LARGE SCALE GENOMIC DNA]</scope>
    <source>
        <strain evidence="3">cv. Pajares</strain>
    </source>
</reference>
<evidence type="ECO:0000313" key="3">
    <source>
        <dbReference type="Proteomes" id="UP000029120"/>
    </source>
</evidence>
<dbReference type="NCBIfam" id="TIGR01640">
    <property type="entry name" value="F_box_assoc_1"/>
    <property type="match status" value="1"/>
</dbReference>
<gene>
    <name evidence="2" type="ordered locus">AALP_Aa1g344300</name>
</gene>
<organism evidence="2 3">
    <name type="scientific">Arabis alpina</name>
    <name type="common">Alpine rock-cress</name>
    <dbReference type="NCBI Taxonomy" id="50452"/>
    <lineage>
        <taxon>Eukaryota</taxon>
        <taxon>Viridiplantae</taxon>
        <taxon>Streptophyta</taxon>
        <taxon>Embryophyta</taxon>
        <taxon>Tracheophyta</taxon>
        <taxon>Spermatophyta</taxon>
        <taxon>Magnoliopsida</taxon>
        <taxon>eudicotyledons</taxon>
        <taxon>Gunneridae</taxon>
        <taxon>Pentapetalae</taxon>
        <taxon>rosids</taxon>
        <taxon>malvids</taxon>
        <taxon>Brassicales</taxon>
        <taxon>Brassicaceae</taxon>
        <taxon>Arabideae</taxon>
        <taxon>Arabis</taxon>
    </lineage>
</organism>
<dbReference type="InterPro" id="IPR017451">
    <property type="entry name" value="F-box-assoc_interact_dom"/>
</dbReference>
<accession>A0A087HSK0</accession>
<sequence length="357" mass="41306">MFMERRMSLQKSHRKILAAYNFDPRDRPRLLPEPRFFEGDEQMVFLHCTDAQRDSMMTCDGLVCFPEPNWVTVLNPSTRQLRRFRAGPDPESPTESEKCVMGFGRDKVTGSYRVVRMFFDPNFYCEILDVNIGEWLQLNPPPYMVHVGRRDGGRKSVCVNGSIYWLHIWWGVKILALNLHTLEFHDVSVSFPTRWVTFDSKIVNLHDRLAIVNTKTEHERSLEIWSMDAEEEIWTNTYSFSLAGATINPWEQTSFTLVTVSKFGDVLFFDNLKRLFKYYKETDEIRCLSSDICVISPYLENLAPLPSKLGCHSDLDIMTSRCGLLSGSGISKLLKGITFDIVLITLVRCLFKNLWNA</sequence>
<dbReference type="Proteomes" id="UP000029120">
    <property type="component" value="Chromosome 1"/>
</dbReference>
<dbReference type="eggNOG" id="ENOG502QREF">
    <property type="taxonomic scope" value="Eukaryota"/>
</dbReference>
<dbReference type="OrthoDB" id="5319261at2759"/>
<dbReference type="PANTHER" id="PTHR31672:SF13">
    <property type="entry name" value="F-BOX PROTEIN CPR30-LIKE"/>
    <property type="match status" value="1"/>
</dbReference>